<gene>
    <name evidence="1" type="ORF">RHMOL_Rhmol03G0118600</name>
</gene>
<evidence type="ECO:0000313" key="1">
    <source>
        <dbReference type="EMBL" id="KAI8563546.1"/>
    </source>
</evidence>
<protein>
    <submittedName>
        <fullName evidence="1">Uncharacterized protein</fullName>
    </submittedName>
</protein>
<keyword evidence="2" id="KW-1185">Reference proteome</keyword>
<reference evidence="1" key="1">
    <citation type="submission" date="2022-02" db="EMBL/GenBank/DDBJ databases">
        <title>Plant Genome Project.</title>
        <authorList>
            <person name="Zhang R.-G."/>
        </authorList>
    </citation>
    <scope>NUCLEOTIDE SEQUENCE</scope>
    <source>
        <strain evidence="1">AT1</strain>
    </source>
</reference>
<accession>A0ACC0PDA1</accession>
<evidence type="ECO:0000313" key="2">
    <source>
        <dbReference type="Proteomes" id="UP001062846"/>
    </source>
</evidence>
<comment type="caution">
    <text evidence="1">The sequence shown here is derived from an EMBL/GenBank/DDBJ whole genome shotgun (WGS) entry which is preliminary data.</text>
</comment>
<dbReference type="Proteomes" id="UP001062846">
    <property type="component" value="Chromosome 3"/>
</dbReference>
<name>A0ACC0PDA1_RHOML</name>
<proteinExistence type="predicted"/>
<sequence>MADQPLSLETMLTNLQNSITAMQQRAIQTDANITRLNDLINTCLPPPLEEEGEDDEDGQEQPVMVLDPNHEGRLIIQPNPREVHAPVANPDPVCGRPILNL</sequence>
<organism evidence="1 2">
    <name type="scientific">Rhododendron molle</name>
    <name type="common">Chinese azalea</name>
    <name type="synonym">Azalea mollis</name>
    <dbReference type="NCBI Taxonomy" id="49168"/>
    <lineage>
        <taxon>Eukaryota</taxon>
        <taxon>Viridiplantae</taxon>
        <taxon>Streptophyta</taxon>
        <taxon>Embryophyta</taxon>
        <taxon>Tracheophyta</taxon>
        <taxon>Spermatophyta</taxon>
        <taxon>Magnoliopsida</taxon>
        <taxon>eudicotyledons</taxon>
        <taxon>Gunneridae</taxon>
        <taxon>Pentapetalae</taxon>
        <taxon>asterids</taxon>
        <taxon>Ericales</taxon>
        <taxon>Ericaceae</taxon>
        <taxon>Ericoideae</taxon>
        <taxon>Rhodoreae</taxon>
        <taxon>Rhododendron</taxon>
    </lineage>
</organism>
<dbReference type="EMBL" id="CM046390">
    <property type="protein sequence ID" value="KAI8563546.1"/>
    <property type="molecule type" value="Genomic_DNA"/>
</dbReference>